<proteinExistence type="inferred from homology"/>
<comment type="similarity">
    <text evidence="2 6">Belongs to the peroxisomal membrane protein PXMP2/4 family.</text>
</comment>
<comment type="caution">
    <text evidence="7">The sequence shown here is derived from an EMBL/GenBank/DDBJ whole genome shotgun (WGS) entry which is preliminary data.</text>
</comment>
<feature type="transmembrane region" description="Helical" evidence="6">
    <location>
        <begin position="164"/>
        <end position="184"/>
    </location>
</feature>
<evidence type="ECO:0000256" key="5">
    <source>
        <dbReference type="ARBA" id="ARBA00023136"/>
    </source>
</evidence>
<evidence type="ECO:0000256" key="3">
    <source>
        <dbReference type="ARBA" id="ARBA00022692"/>
    </source>
</evidence>
<evidence type="ECO:0000256" key="1">
    <source>
        <dbReference type="ARBA" id="ARBA00004141"/>
    </source>
</evidence>
<evidence type="ECO:0000313" key="8">
    <source>
        <dbReference type="Proteomes" id="UP001174136"/>
    </source>
</evidence>
<evidence type="ECO:0000256" key="2">
    <source>
        <dbReference type="ARBA" id="ARBA00006824"/>
    </source>
</evidence>
<sequence>MSRAWALLKAHPYVGNVVGYTTLFASADLIQQSMLGGGRPATAASKSGDSLQPDSSTVGIDWSQTAKVALVGFCFHANFNYHWLRGLERLLPGGGLRKITLKVGLDQLIAAPATITAFYIGLSILDRKDDPLEDWRGKFWTSYKTGVVYWSTMQALNFALVPPVARTLFVGGITLVWTVFLCHFRQQRTTSTSQ</sequence>
<dbReference type="GO" id="GO:0005739">
    <property type="term" value="C:mitochondrion"/>
    <property type="evidence" value="ECO:0007669"/>
    <property type="project" value="TreeGrafter"/>
</dbReference>
<evidence type="ECO:0000256" key="6">
    <source>
        <dbReference type="RuleBase" id="RU363053"/>
    </source>
</evidence>
<gene>
    <name evidence="7" type="primary">mpv17l</name>
    <name evidence="7" type="ORF">N1851_024297</name>
</gene>
<dbReference type="Proteomes" id="UP001174136">
    <property type="component" value="Unassembled WGS sequence"/>
</dbReference>
<keyword evidence="5 6" id="KW-0472">Membrane</keyword>
<dbReference type="InterPro" id="IPR007248">
    <property type="entry name" value="Mpv17_PMP22"/>
</dbReference>
<dbReference type="PANTHER" id="PTHR11266:SF28">
    <property type="entry name" value="SI:CH211-120K19.1"/>
    <property type="match status" value="1"/>
</dbReference>
<dbReference type="PANTHER" id="PTHR11266">
    <property type="entry name" value="PEROXISOMAL MEMBRANE PROTEIN 2, PXMP2 MPV17"/>
    <property type="match status" value="1"/>
</dbReference>
<feature type="transmembrane region" description="Helical" evidence="6">
    <location>
        <begin position="108"/>
        <end position="125"/>
    </location>
</feature>
<accession>A0AA47NX10</accession>
<evidence type="ECO:0000313" key="7">
    <source>
        <dbReference type="EMBL" id="KAK0139132.1"/>
    </source>
</evidence>
<keyword evidence="3 6" id="KW-0812">Transmembrane</keyword>
<keyword evidence="4 6" id="KW-1133">Transmembrane helix</keyword>
<reference evidence="7" key="1">
    <citation type="journal article" date="2023" name="Front. Mar. Sci.">
        <title>A new Merluccius polli reference genome to investigate the effects of global change in West African waters.</title>
        <authorList>
            <person name="Mateo J.L."/>
            <person name="Blanco-Fernandez C."/>
            <person name="Garcia-Vazquez E."/>
            <person name="Machado-Schiaffino G."/>
        </authorList>
    </citation>
    <scope>NUCLEOTIDE SEQUENCE</scope>
    <source>
        <strain evidence="7">C29</strain>
        <tissue evidence="7">Fin</tissue>
    </source>
</reference>
<dbReference type="EMBL" id="JAOPHQ010004551">
    <property type="protein sequence ID" value="KAK0139132.1"/>
    <property type="molecule type" value="Genomic_DNA"/>
</dbReference>
<dbReference type="Pfam" id="PF04117">
    <property type="entry name" value="Mpv17_PMP22"/>
    <property type="match status" value="1"/>
</dbReference>
<name>A0AA47NX10_MERPO</name>
<dbReference type="GO" id="GO:0016020">
    <property type="term" value="C:membrane"/>
    <property type="evidence" value="ECO:0007669"/>
    <property type="project" value="UniProtKB-SubCell"/>
</dbReference>
<comment type="subcellular location">
    <subcellularLocation>
        <location evidence="1">Membrane</location>
        <topology evidence="1">Multi-pass membrane protein</topology>
    </subcellularLocation>
</comment>
<dbReference type="AlphaFoldDB" id="A0AA47NX10"/>
<evidence type="ECO:0000256" key="4">
    <source>
        <dbReference type="ARBA" id="ARBA00022989"/>
    </source>
</evidence>
<protein>
    <submittedName>
        <fullName evidence="7">Mpv17-like protein</fullName>
    </submittedName>
</protein>
<keyword evidence="8" id="KW-1185">Reference proteome</keyword>
<organism evidence="7 8">
    <name type="scientific">Merluccius polli</name>
    <name type="common">Benguela hake</name>
    <name type="synonym">Merluccius cadenati</name>
    <dbReference type="NCBI Taxonomy" id="89951"/>
    <lineage>
        <taxon>Eukaryota</taxon>
        <taxon>Metazoa</taxon>
        <taxon>Chordata</taxon>
        <taxon>Craniata</taxon>
        <taxon>Vertebrata</taxon>
        <taxon>Euteleostomi</taxon>
        <taxon>Actinopterygii</taxon>
        <taxon>Neopterygii</taxon>
        <taxon>Teleostei</taxon>
        <taxon>Neoteleostei</taxon>
        <taxon>Acanthomorphata</taxon>
        <taxon>Zeiogadaria</taxon>
        <taxon>Gadariae</taxon>
        <taxon>Gadiformes</taxon>
        <taxon>Gadoidei</taxon>
        <taxon>Merlucciidae</taxon>
        <taxon>Merluccius</taxon>
    </lineage>
</organism>
<dbReference type="GO" id="GO:0061668">
    <property type="term" value="P:mitochondrial ribosome assembly"/>
    <property type="evidence" value="ECO:0007669"/>
    <property type="project" value="TreeGrafter"/>
</dbReference>